<evidence type="ECO:0000313" key="2">
    <source>
        <dbReference type="EMBL" id="CUS40728.1"/>
    </source>
</evidence>
<dbReference type="EMBL" id="CZQC01000023">
    <property type="protein sequence ID" value="CUS40728.1"/>
    <property type="molecule type" value="Genomic_DNA"/>
</dbReference>
<sequence>MPVKLEHLTAPTDADWNDLNKIHQDTAISGLTLSETDMKGWLTADRWIVAGRFNDRVVGAFLAERNQNEVRLSQAGVRSITQRRGVMHQMIHFIQRWADQNTLTLIIGLTDTNMNDALKEALIKRGFASKGDALTYNAD</sequence>
<accession>A0A160TB76</accession>
<dbReference type="InterPro" id="IPR016181">
    <property type="entry name" value="Acyl_CoA_acyltransferase"/>
</dbReference>
<evidence type="ECO:0000259" key="1">
    <source>
        <dbReference type="PROSITE" id="PS51186"/>
    </source>
</evidence>
<dbReference type="InterPro" id="IPR000182">
    <property type="entry name" value="GNAT_dom"/>
</dbReference>
<feature type="domain" description="N-acetyltransferase" evidence="1">
    <location>
        <begin position="3"/>
        <end position="139"/>
    </location>
</feature>
<name>A0A160TB76_9ZZZZ</name>
<dbReference type="PROSITE" id="PS51186">
    <property type="entry name" value="GNAT"/>
    <property type="match status" value="1"/>
</dbReference>
<reference evidence="2" key="1">
    <citation type="submission" date="2015-10" db="EMBL/GenBank/DDBJ databases">
        <authorList>
            <person name="Gilbert D.G."/>
        </authorList>
    </citation>
    <scope>NUCLEOTIDE SEQUENCE</scope>
</reference>
<dbReference type="GO" id="GO:0016747">
    <property type="term" value="F:acyltransferase activity, transferring groups other than amino-acyl groups"/>
    <property type="evidence" value="ECO:0007669"/>
    <property type="project" value="InterPro"/>
</dbReference>
<dbReference type="Pfam" id="PF12568">
    <property type="entry name" value="PanZ"/>
    <property type="match status" value="1"/>
</dbReference>
<proteinExistence type="predicted"/>
<dbReference type="InterPro" id="IPR040448">
    <property type="entry name" value="PanZ_GNAT"/>
</dbReference>
<organism evidence="2">
    <name type="scientific">hydrothermal vent metagenome</name>
    <dbReference type="NCBI Taxonomy" id="652676"/>
    <lineage>
        <taxon>unclassified sequences</taxon>
        <taxon>metagenomes</taxon>
        <taxon>ecological metagenomes</taxon>
    </lineage>
</organism>
<gene>
    <name evidence="2" type="ORF">MGWOODY_Tha2104</name>
</gene>
<dbReference type="SUPFAM" id="SSF55729">
    <property type="entry name" value="Acyl-CoA N-acyltransferases (Nat)"/>
    <property type="match status" value="1"/>
</dbReference>
<protein>
    <recommendedName>
        <fullName evidence="1">N-acetyltransferase domain-containing protein</fullName>
    </recommendedName>
</protein>
<dbReference type="Gene3D" id="3.40.630.30">
    <property type="match status" value="1"/>
</dbReference>
<dbReference type="AlphaFoldDB" id="A0A160TB76"/>